<feature type="domain" description="THUMP" evidence="4">
    <location>
        <begin position="43"/>
        <end position="154"/>
    </location>
</feature>
<dbReference type="Pfam" id="PF22020">
    <property type="entry name" value="RlmL_1st"/>
    <property type="match status" value="1"/>
</dbReference>
<accession>A0A0M2SLQ5</accession>
<dbReference type="EMBL" id="LAYZ01000001">
    <property type="protein sequence ID" value="KKK35614.1"/>
    <property type="molecule type" value="Genomic_DNA"/>
</dbReference>
<comment type="caution">
    <text evidence="5">The sequence shown here is derived from an EMBL/GenBank/DDBJ whole genome shotgun (WGS) entry which is preliminary data.</text>
</comment>
<dbReference type="OrthoDB" id="9809404at2"/>
<dbReference type="InterPro" id="IPR054170">
    <property type="entry name" value="RlmL_1st"/>
</dbReference>
<dbReference type="GO" id="GO:0008990">
    <property type="term" value="F:rRNA (guanine-N2-)-methyltransferase activity"/>
    <property type="evidence" value="ECO:0007669"/>
    <property type="project" value="TreeGrafter"/>
</dbReference>
<proteinExistence type="predicted"/>
<dbReference type="PANTHER" id="PTHR47313:SF1">
    <property type="entry name" value="RIBOSOMAL RNA LARGE SUBUNIT METHYLTRANSFERASE K_L"/>
    <property type="match status" value="1"/>
</dbReference>
<sequence>MTFKLLANTPMGLERVVADEIESLGYETTLENGRVFFEGGPEAIIRTNLMMRTADRIRIIIGDFEAKTFDELFEQTKALPWSDILGPGAEFPVTGRSHKSTLYSVPDVQRIVKKAVVEHLRDAFSIRGKLPESGPRYKIDISIHKDRALLTIDTSGPALHRRGYRTGQGEAPIKETLAASMLKLANYDGTKPLIDPFAGSGTIVIEAAMIALNIAPGSNRTFDSEKWDVIPPEEWRRVRMELEDAALYDRETEIYASDIDERMIRIARDNAMEVGLDDNIRFEVKDIHDLSTREGAVQMVTNPPYGERIGEAKAVEDMYRRVGALMKSNPALSVYLMTSNKEFEHIVGKKATKRRKLFNGYIETTFFQYWGKRAED</sequence>
<dbReference type="Proteomes" id="UP000034287">
    <property type="component" value="Unassembled WGS sequence"/>
</dbReference>
<keyword evidence="3" id="KW-0694">RNA-binding</keyword>
<protein>
    <submittedName>
        <fullName evidence="5">RNA methyltransferase</fullName>
    </submittedName>
</protein>
<dbReference type="PROSITE" id="PS51165">
    <property type="entry name" value="THUMP"/>
    <property type="match status" value="1"/>
</dbReference>
<dbReference type="InterPro" id="IPR004114">
    <property type="entry name" value="THUMP_dom"/>
</dbReference>
<evidence type="ECO:0000259" key="4">
    <source>
        <dbReference type="PROSITE" id="PS51165"/>
    </source>
</evidence>
<dbReference type="GO" id="GO:0003723">
    <property type="term" value="F:RNA binding"/>
    <property type="evidence" value="ECO:0007669"/>
    <property type="project" value="UniProtKB-UniRule"/>
</dbReference>
<dbReference type="CDD" id="cd11715">
    <property type="entry name" value="THUMP_AdoMetMT"/>
    <property type="match status" value="1"/>
</dbReference>
<keyword evidence="2 5" id="KW-0808">Transferase</keyword>
<dbReference type="SUPFAM" id="SSF53335">
    <property type="entry name" value="S-adenosyl-L-methionine-dependent methyltransferases"/>
    <property type="match status" value="1"/>
</dbReference>
<gene>
    <name evidence="5" type="ORF">WN59_01950</name>
</gene>
<dbReference type="InterPro" id="IPR029063">
    <property type="entry name" value="SAM-dependent_MTases_sf"/>
</dbReference>
<dbReference type="PANTHER" id="PTHR47313">
    <property type="entry name" value="RIBOSOMAL RNA LARGE SUBUNIT METHYLTRANSFERASE K/L"/>
    <property type="match status" value="1"/>
</dbReference>
<keyword evidence="1 5" id="KW-0489">Methyltransferase</keyword>
<dbReference type="InterPro" id="IPR000241">
    <property type="entry name" value="RlmKL-like_Mtase"/>
</dbReference>
<dbReference type="Pfam" id="PF02926">
    <property type="entry name" value="THUMP"/>
    <property type="match status" value="1"/>
</dbReference>
<evidence type="ECO:0000256" key="2">
    <source>
        <dbReference type="ARBA" id="ARBA00022679"/>
    </source>
</evidence>
<dbReference type="STRING" id="1432562.WN59_01950"/>
<dbReference type="Gene3D" id="3.30.2130.30">
    <property type="match status" value="1"/>
</dbReference>
<name>A0A0M2SLQ5_9STAP</name>
<dbReference type="PATRIC" id="fig|1432562.3.peg.400"/>
<dbReference type="GO" id="GO:0070043">
    <property type="term" value="F:rRNA (guanine-N7-)-methyltransferase activity"/>
    <property type="evidence" value="ECO:0007669"/>
    <property type="project" value="TreeGrafter"/>
</dbReference>
<keyword evidence="6" id="KW-1185">Reference proteome</keyword>
<evidence type="ECO:0000313" key="5">
    <source>
        <dbReference type="EMBL" id="KKK35614.1"/>
    </source>
</evidence>
<dbReference type="SMART" id="SM00981">
    <property type="entry name" value="THUMP"/>
    <property type="match status" value="1"/>
</dbReference>
<dbReference type="AlphaFoldDB" id="A0A0M2SLQ5"/>
<reference evidence="5 6" key="1">
    <citation type="submission" date="2015-04" db="EMBL/GenBank/DDBJ databases">
        <title>Taxonomic description and genome sequence of Salinicoccus sediminis sp. nov., a novel hyper halotolerant bacterium isolated from marine sediment.</title>
        <authorList>
            <person name="Mathan Kumar R."/>
            <person name="Kaur G."/>
            <person name="Kumar N."/>
            <person name="Kumar A."/>
            <person name="Singh N.K."/>
            <person name="Kaur N."/>
            <person name="Mayilraj S."/>
        </authorList>
    </citation>
    <scope>NUCLEOTIDE SEQUENCE [LARGE SCALE GENOMIC DNA]</scope>
    <source>
        <strain evidence="5 6">SV-16</strain>
    </source>
</reference>
<evidence type="ECO:0000313" key="6">
    <source>
        <dbReference type="Proteomes" id="UP000034287"/>
    </source>
</evidence>
<evidence type="ECO:0000256" key="3">
    <source>
        <dbReference type="PROSITE-ProRule" id="PRU00529"/>
    </source>
</evidence>
<dbReference type="RefSeq" id="WP_046511720.1">
    <property type="nucleotide sequence ID" value="NZ_LAYZ01000001.1"/>
</dbReference>
<dbReference type="Pfam" id="PF01170">
    <property type="entry name" value="UPF0020"/>
    <property type="match status" value="1"/>
</dbReference>
<evidence type="ECO:0000256" key="1">
    <source>
        <dbReference type="ARBA" id="ARBA00022603"/>
    </source>
</evidence>
<dbReference type="Gene3D" id="3.40.50.150">
    <property type="entry name" value="Vaccinia Virus protein VP39"/>
    <property type="match status" value="1"/>
</dbReference>
<organism evidence="5 6">
    <name type="scientific">Salinicoccus sediminis</name>
    <dbReference type="NCBI Taxonomy" id="1432562"/>
    <lineage>
        <taxon>Bacteria</taxon>
        <taxon>Bacillati</taxon>
        <taxon>Bacillota</taxon>
        <taxon>Bacilli</taxon>
        <taxon>Bacillales</taxon>
        <taxon>Staphylococcaceae</taxon>
        <taxon>Salinicoccus</taxon>
    </lineage>
</organism>